<name>A0A1S8KL18_9LACT</name>
<gene>
    <name evidence="1" type="ORF">BWX42_00400</name>
</gene>
<protein>
    <submittedName>
        <fullName evidence="1">Uncharacterized protein</fullName>
    </submittedName>
</protein>
<dbReference type="AlphaFoldDB" id="A0A1S8KL18"/>
<sequence length="67" mass="7960">MDLQMFYQELGQWVMSVNQKSGELSSDAYWNYILQSGAELSEKYENRPLVKKVIIAHWEFLEDMARN</sequence>
<comment type="caution">
    <text evidence="1">The sequence shown here is derived from an EMBL/GenBank/DDBJ whole genome shotgun (WGS) entry which is preliminary data.</text>
</comment>
<dbReference type="Proteomes" id="UP000190409">
    <property type="component" value="Unassembled WGS sequence"/>
</dbReference>
<dbReference type="EMBL" id="MUYF01000003">
    <property type="protein sequence ID" value="OOL80449.1"/>
    <property type="molecule type" value="Genomic_DNA"/>
</dbReference>
<reference evidence="1 2" key="1">
    <citation type="submission" date="2017-01" db="EMBL/GenBank/DDBJ databases">
        <title>Complete Genome Sequence of Dolosigranulum pigrum isolated from a Patient with interstitial lung disease.</title>
        <authorList>
            <person name="Mukhopadhyay R."/>
            <person name="Joaquin J."/>
            <person name="Hogue R."/>
            <person name="Fitzgerald S."/>
            <person name="Jospin G."/>
            <person name="Eisen J.A."/>
            <person name="Chaturvedi V."/>
        </authorList>
    </citation>
    <scope>NUCLEOTIDE SEQUENCE [LARGE SCALE GENOMIC DNA]</scope>
    <source>
        <strain evidence="1 2">15S00348</strain>
    </source>
</reference>
<evidence type="ECO:0000313" key="2">
    <source>
        <dbReference type="Proteomes" id="UP000190409"/>
    </source>
</evidence>
<organism evidence="1 2">
    <name type="scientific">Dolosigranulum pigrum</name>
    <dbReference type="NCBI Taxonomy" id="29394"/>
    <lineage>
        <taxon>Bacteria</taxon>
        <taxon>Bacillati</taxon>
        <taxon>Bacillota</taxon>
        <taxon>Bacilli</taxon>
        <taxon>Lactobacillales</taxon>
        <taxon>Carnobacteriaceae</taxon>
        <taxon>Dolosigranulum</taxon>
    </lineage>
</organism>
<proteinExistence type="predicted"/>
<accession>A0A1S8KL18</accession>
<evidence type="ECO:0000313" key="1">
    <source>
        <dbReference type="EMBL" id="OOL80449.1"/>
    </source>
</evidence>